<feature type="active site" evidence="2">
    <location>
        <position position="389"/>
    </location>
</feature>
<accession>A0A846YG45</accession>
<dbReference type="Gene3D" id="3.40.50.1820">
    <property type="entry name" value="alpha/beta hydrolase"/>
    <property type="match status" value="1"/>
</dbReference>
<gene>
    <name evidence="2" type="primary">metXA</name>
    <name evidence="4" type="ORF">HGA15_11775</name>
</gene>
<dbReference type="Proteomes" id="UP000570678">
    <property type="component" value="Unassembled WGS sequence"/>
</dbReference>
<dbReference type="PANTHER" id="PTHR32268:SF11">
    <property type="entry name" value="HOMOSERINE O-ACETYLTRANSFERASE"/>
    <property type="match status" value="1"/>
</dbReference>
<comment type="subcellular location">
    <subcellularLocation>
        <location evidence="2">Cytoplasm</location>
    </subcellularLocation>
</comment>
<comment type="function">
    <text evidence="2">Transfers an acetyl group from acetyl-CoA to L-homoserine, forming acetyl-L-homoserine.</text>
</comment>
<dbReference type="SUPFAM" id="SSF53474">
    <property type="entry name" value="alpha/beta-Hydrolases"/>
    <property type="match status" value="1"/>
</dbReference>
<dbReference type="NCBIfam" id="NF001209">
    <property type="entry name" value="PRK00175.1"/>
    <property type="match status" value="1"/>
</dbReference>
<evidence type="ECO:0000313" key="4">
    <source>
        <dbReference type="EMBL" id="NKY56821.1"/>
    </source>
</evidence>
<evidence type="ECO:0000259" key="3">
    <source>
        <dbReference type="Pfam" id="PF00561"/>
    </source>
</evidence>
<keyword evidence="1 2" id="KW-0808">Transferase</keyword>
<evidence type="ECO:0000256" key="2">
    <source>
        <dbReference type="HAMAP-Rule" id="MF_00296"/>
    </source>
</evidence>
<dbReference type="NCBIfam" id="TIGR01392">
    <property type="entry name" value="homoserO_Ac_trn"/>
    <property type="match status" value="1"/>
</dbReference>
<keyword evidence="2" id="KW-0963">Cytoplasm</keyword>
<feature type="binding site" evidence="2">
    <location>
        <position position="420"/>
    </location>
    <ligand>
        <name>substrate</name>
    </ligand>
</feature>
<dbReference type="HAMAP" id="MF_00296">
    <property type="entry name" value="MetX_acyltransf"/>
    <property type="match status" value="1"/>
</dbReference>
<reference evidence="4 5" key="1">
    <citation type="submission" date="2020-04" db="EMBL/GenBank/DDBJ databases">
        <title>MicrobeNet Type strains.</title>
        <authorList>
            <person name="Nicholson A.C."/>
        </authorList>
    </citation>
    <scope>NUCLEOTIDE SEQUENCE [LARGE SCALE GENOMIC DNA]</scope>
    <source>
        <strain evidence="4 5">JCM 3332</strain>
    </source>
</reference>
<evidence type="ECO:0000313" key="5">
    <source>
        <dbReference type="Proteomes" id="UP000570678"/>
    </source>
</evidence>
<dbReference type="UniPathway" id="UPA00051">
    <property type="reaction ID" value="UER00074"/>
</dbReference>
<feature type="active site" description="Nucleophile" evidence="2">
    <location>
        <position position="226"/>
    </location>
</feature>
<keyword evidence="2 4" id="KW-0012">Acyltransferase</keyword>
<dbReference type="EMBL" id="JAAXOT010000005">
    <property type="protein sequence ID" value="NKY56821.1"/>
    <property type="molecule type" value="Genomic_DNA"/>
</dbReference>
<dbReference type="InterPro" id="IPR029058">
    <property type="entry name" value="AB_hydrolase_fold"/>
</dbReference>
<dbReference type="EC" id="2.3.1.31" evidence="2"/>
<keyword evidence="2" id="KW-0028">Amino-acid biosynthesis</keyword>
<comment type="caution">
    <text evidence="4">The sequence shown here is derived from an EMBL/GenBank/DDBJ whole genome shotgun (WGS) entry which is preliminary data.</text>
</comment>
<dbReference type="GO" id="GO:0009086">
    <property type="term" value="P:methionine biosynthetic process"/>
    <property type="evidence" value="ECO:0007669"/>
    <property type="project" value="UniProtKB-UniRule"/>
</dbReference>
<dbReference type="GO" id="GO:0004414">
    <property type="term" value="F:homoserine O-acetyltransferase activity"/>
    <property type="evidence" value="ECO:0007669"/>
    <property type="project" value="UniProtKB-UniRule"/>
</dbReference>
<sequence>MSGGRRYVPVLVASALALRNAASNPLFSGARYDRWQYPRPLHDRDSYNSAIAAGRGPAGGSHRVKVSTDRTAAVPVAQLPPSDGTVGVIEIGELTLENGARLPAVELVVQRWGELSPAMDNVVLIEHALTGDSHVVGEPDADHPQPGWWNGMVGPGAPIDTDEWCVVATNVLGGCQGSTGPGSPAPDGTPWGARFPEISIRDQVSAELRLFDVLGIDRLAAAIGGSMGGMRVLEWMLCAPERLAAALVLAVGARATADQIGTQTTQIAAITGDPDWQGGNYHGTGRAPMAGMGIARRIAHLTYRTEVELDSRFANSPQAGEDPWDGGRYAVQSYLEYQAEKLCKRFDPATYVLLSEAMNRHDIGRGRGGIEAAMARAEVPCIVGGIDSDRLYPLHTQRELAEGLAGCRHFEVISSRDGHDAFLTEAEAIGKLLVQTMGLARTHR</sequence>
<comment type="catalytic activity">
    <reaction evidence="2">
        <text>L-homoserine + acetyl-CoA = O-acetyl-L-homoserine + CoA</text>
        <dbReference type="Rhea" id="RHEA:13701"/>
        <dbReference type="ChEBI" id="CHEBI:57287"/>
        <dbReference type="ChEBI" id="CHEBI:57288"/>
        <dbReference type="ChEBI" id="CHEBI:57476"/>
        <dbReference type="ChEBI" id="CHEBI:57716"/>
        <dbReference type="EC" id="2.3.1.31"/>
    </reaction>
</comment>
<comment type="pathway">
    <text evidence="2">Amino-acid biosynthesis; L-methionine biosynthesis via de novo pathway; O-acetyl-L-homoserine from L-homoserine: step 1/1.</text>
</comment>
<keyword evidence="5" id="KW-1185">Reference proteome</keyword>
<name>A0A846YG45_9NOCA</name>
<feature type="binding site" evidence="2">
    <location>
        <position position="296"/>
    </location>
    <ligand>
        <name>substrate</name>
    </ligand>
</feature>
<proteinExistence type="inferred from homology"/>
<evidence type="ECO:0000256" key="1">
    <source>
        <dbReference type="ARBA" id="ARBA00022679"/>
    </source>
</evidence>
<dbReference type="InterPro" id="IPR000073">
    <property type="entry name" value="AB_hydrolase_1"/>
</dbReference>
<comment type="caution">
    <text evidence="2">Lacks conserved residue(s) required for the propagation of feature annotation.</text>
</comment>
<dbReference type="GO" id="GO:0005737">
    <property type="term" value="C:cytoplasm"/>
    <property type="evidence" value="ECO:0007669"/>
    <property type="project" value="UniProtKB-SubCell"/>
</dbReference>
<dbReference type="PANTHER" id="PTHR32268">
    <property type="entry name" value="HOMOSERINE O-ACETYLTRANSFERASE"/>
    <property type="match status" value="1"/>
</dbReference>
<dbReference type="Pfam" id="PF00561">
    <property type="entry name" value="Abhydrolase_1"/>
    <property type="match status" value="1"/>
</dbReference>
<keyword evidence="2" id="KW-0486">Methionine biosynthesis</keyword>
<comment type="similarity">
    <text evidence="2">Belongs to the AB hydrolase superfamily. MetX family.</text>
</comment>
<feature type="active site" evidence="2">
    <location>
        <position position="419"/>
    </location>
</feature>
<dbReference type="GO" id="GO:0009092">
    <property type="term" value="P:homoserine metabolic process"/>
    <property type="evidence" value="ECO:0007669"/>
    <property type="project" value="TreeGrafter"/>
</dbReference>
<comment type="subunit">
    <text evidence="2">Homodimer.</text>
</comment>
<dbReference type="AlphaFoldDB" id="A0A846YG45"/>
<protein>
    <recommendedName>
        <fullName evidence="2">Homoserine O-acetyltransferase</fullName>
        <shortName evidence="2">HAT</shortName>
        <ecNumber evidence="2">2.3.1.31</ecNumber>
    </recommendedName>
    <alternativeName>
        <fullName evidence="2">Homoserine transacetylase</fullName>
        <shortName evidence="2">HTA</shortName>
    </alternativeName>
</protein>
<dbReference type="InterPro" id="IPR008220">
    <property type="entry name" value="HAT_MetX-like"/>
</dbReference>
<feature type="domain" description="AB hydrolase-1" evidence="3">
    <location>
        <begin position="121"/>
        <end position="425"/>
    </location>
</feature>
<organism evidence="4 5">
    <name type="scientific">Nocardia flavorosea</name>
    <dbReference type="NCBI Taxonomy" id="53429"/>
    <lineage>
        <taxon>Bacteria</taxon>
        <taxon>Bacillati</taxon>
        <taxon>Actinomycetota</taxon>
        <taxon>Actinomycetes</taxon>
        <taxon>Mycobacteriales</taxon>
        <taxon>Nocardiaceae</taxon>
        <taxon>Nocardia</taxon>
    </lineage>
</organism>